<dbReference type="SUPFAM" id="SSF46785">
    <property type="entry name" value="Winged helix' DNA-binding domain"/>
    <property type="match status" value="1"/>
</dbReference>
<evidence type="ECO:0000313" key="8">
    <source>
        <dbReference type="Proteomes" id="UP000733379"/>
    </source>
</evidence>
<keyword evidence="2" id="KW-0238">DNA-binding</keyword>
<dbReference type="PANTHER" id="PTHR30136:SF24">
    <property type="entry name" value="HTH-TYPE TRANSCRIPTIONAL REPRESSOR ALLR"/>
    <property type="match status" value="1"/>
</dbReference>
<organism evidence="7 8">
    <name type="scientific">Nocardia albiluteola</name>
    <dbReference type="NCBI Taxonomy" id="2842303"/>
    <lineage>
        <taxon>Bacteria</taxon>
        <taxon>Bacillati</taxon>
        <taxon>Actinomycetota</taxon>
        <taxon>Actinomycetes</taxon>
        <taxon>Mycobacteriales</taxon>
        <taxon>Nocardiaceae</taxon>
        <taxon>Nocardia</taxon>
    </lineage>
</organism>
<dbReference type="EMBL" id="JAHKNI010000004">
    <property type="protein sequence ID" value="MBU3062854.1"/>
    <property type="molecule type" value="Genomic_DNA"/>
</dbReference>
<evidence type="ECO:0000256" key="4">
    <source>
        <dbReference type="SAM" id="MobiDB-lite"/>
    </source>
</evidence>
<evidence type="ECO:0000259" key="5">
    <source>
        <dbReference type="PROSITE" id="PS51077"/>
    </source>
</evidence>
<keyword evidence="3" id="KW-0804">Transcription</keyword>
<evidence type="ECO:0000256" key="1">
    <source>
        <dbReference type="ARBA" id="ARBA00023015"/>
    </source>
</evidence>
<dbReference type="InterPro" id="IPR036390">
    <property type="entry name" value="WH_DNA-bd_sf"/>
</dbReference>
<evidence type="ECO:0000256" key="2">
    <source>
        <dbReference type="ARBA" id="ARBA00023125"/>
    </source>
</evidence>
<name>A0ABS6AXR4_9NOCA</name>
<dbReference type="Pfam" id="PF01614">
    <property type="entry name" value="IclR_C"/>
    <property type="match status" value="1"/>
</dbReference>
<feature type="domain" description="IclR-ED" evidence="6">
    <location>
        <begin position="108"/>
        <end position="291"/>
    </location>
</feature>
<keyword evidence="1" id="KW-0805">Transcription regulation</keyword>
<dbReference type="InterPro" id="IPR014757">
    <property type="entry name" value="Tscrpt_reg_IclR_C"/>
</dbReference>
<dbReference type="RefSeq" id="WP_215917729.1">
    <property type="nucleotide sequence ID" value="NZ_JAHKNI010000004.1"/>
</dbReference>
<dbReference type="PANTHER" id="PTHR30136">
    <property type="entry name" value="HELIX-TURN-HELIX TRANSCRIPTIONAL REGULATOR, ICLR FAMILY"/>
    <property type="match status" value="1"/>
</dbReference>
<dbReference type="InterPro" id="IPR005471">
    <property type="entry name" value="Tscrpt_reg_IclR_N"/>
</dbReference>
<protein>
    <submittedName>
        <fullName evidence="7">IclR family transcriptional regulator</fullName>
    </submittedName>
</protein>
<dbReference type="Pfam" id="PF09339">
    <property type="entry name" value="HTH_IclR"/>
    <property type="match status" value="1"/>
</dbReference>
<evidence type="ECO:0000313" key="7">
    <source>
        <dbReference type="EMBL" id="MBU3062854.1"/>
    </source>
</evidence>
<dbReference type="Gene3D" id="1.10.10.10">
    <property type="entry name" value="Winged helix-like DNA-binding domain superfamily/Winged helix DNA-binding domain"/>
    <property type="match status" value="1"/>
</dbReference>
<dbReference type="InterPro" id="IPR050707">
    <property type="entry name" value="HTH_MetabolicPath_Reg"/>
</dbReference>
<dbReference type="InterPro" id="IPR029016">
    <property type="entry name" value="GAF-like_dom_sf"/>
</dbReference>
<accession>A0ABS6AXR4</accession>
<evidence type="ECO:0000256" key="3">
    <source>
        <dbReference type="ARBA" id="ARBA00023163"/>
    </source>
</evidence>
<dbReference type="PROSITE" id="PS51077">
    <property type="entry name" value="HTH_ICLR"/>
    <property type="match status" value="1"/>
</dbReference>
<evidence type="ECO:0000259" key="6">
    <source>
        <dbReference type="PROSITE" id="PS51078"/>
    </source>
</evidence>
<dbReference type="SUPFAM" id="SSF55781">
    <property type="entry name" value="GAF domain-like"/>
    <property type="match status" value="1"/>
</dbReference>
<dbReference type="PROSITE" id="PS51078">
    <property type="entry name" value="ICLR_ED"/>
    <property type="match status" value="1"/>
</dbReference>
<sequence length="293" mass="31540">MAVTVLPTTGRAIPAHRPVTGTRPAPTPARTTVAAPAAAAPARSIPVSMIERMTLILDAFDAATPTLTLLEIVERTGLPRSTVHRILDQMIRLRWLAHTSGGYRLGMRTLELGGLTADHNEIRDTVSPLLHELAQRTGMVGHLAVLDGREVVYLDKVGGRFAAGLPTRLGGRMPAHATGLGKAMLAALEPPIAEAAFRTRLPRLTPRTFCEPEVLQRELAQIRLRQGVAIDREEAMPGIACVAAPLRGRGAATAALSLSGPADAMSFDRLARVVLEVAHEAGRTLYPRRSRWR</sequence>
<reference evidence="7 8" key="1">
    <citation type="submission" date="2021-06" db="EMBL/GenBank/DDBJ databases">
        <title>Actinomycetes sequencing.</title>
        <authorList>
            <person name="Shan Q."/>
        </authorList>
    </citation>
    <scope>NUCLEOTIDE SEQUENCE [LARGE SCALE GENOMIC DNA]</scope>
    <source>
        <strain evidence="7 8">NEAU-G5</strain>
    </source>
</reference>
<gene>
    <name evidence="7" type="ORF">KO481_15145</name>
</gene>
<dbReference type="SMART" id="SM00346">
    <property type="entry name" value="HTH_ICLR"/>
    <property type="match status" value="1"/>
</dbReference>
<feature type="region of interest" description="Disordered" evidence="4">
    <location>
        <begin position="1"/>
        <end position="29"/>
    </location>
</feature>
<feature type="domain" description="HTH iclR-type" evidence="5">
    <location>
        <begin position="47"/>
        <end position="107"/>
    </location>
</feature>
<dbReference type="Gene3D" id="3.30.450.40">
    <property type="match status" value="1"/>
</dbReference>
<keyword evidence="8" id="KW-1185">Reference proteome</keyword>
<proteinExistence type="predicted"/>
<comment type="caution">
    <text evidence="7">The sequence shown here is derived from an EMBL/GenBank/DDBJ whole genome shotgun (WGS) entry which is preliminary data.</text>
</comment>
<feature type="compositionally biased region" description="Low complexity" evidence="4">
    <location>
        <begin position="17"/>
        <end position="29"/>
    </location>
</feature>
<dbReference type="InterPro" id="IPR036388">
    <property type="entry name" value="WH-like_DNA-bd_sf"/>
</dbReference>
<dbReference type="Proteomes" id="UP000733379">
    <property type="component" value="Unassembled WGS sequence"/>
</dbReference>